<dbReference type="AlphaFoldDB" id="A0A409VKH9"/>
<gene>
    <name evidence="2" type="ORF">CVT24_008721</name>
</gene>
<dbReference type="InParanoid" id="A0A409VKH9"/>
<evidence type="ECO:0000313" key="3">
    <source>
        <dbReference type="Proteomes" id="UP000284842"/>
    </source>
</evidence>
<organism evidence="2 3">
    <name type="scientific">Panaeolus cyanescens</name>
    <dbReference type="NCBI Taxonomy" id="181874"/>
    <lineage>
        <taxon>Eukaryota</taxon>
        <taxon>Fungi</taxon>
        <taxon>Dikarya</taxon>
        <taxon>Basidiomycota</taxon>
        <taxon>Agaricomycotina</taxon>
        <taxon>Agaricomycetes</taxon>
        <taxon>Agaricomycetidae</taxon>
        <taxon>Agaricales</taxon>
        <taxon>Agaricineae</taxon>
        <taxon>Galeropsidaceae</taxon>
        <taxon>Panaeolus</taxon>
    </lineage>
</organism>
<comment type="caution">
    <text evidence="2">The sequence shown here is derived from an EMBL/GenBank/DDBJ whole genome shotgun (WGS) entry which is preliminary data.</text>
</comment>
<dbReference type="STRING" id="181874.A0A409VKH9"/>
<feature type="region of interest" description="Disordered" evidence="1">
    <location>
        <begin position="129"/>
        <end position="157"/>
    </location>
</feature>
<proteinExistence type="predicted"/>
<dbReference type="Proteomes" id="UP000284842">
    <property type="component" value="Unassembled WGS sequence"/>
</dbReference>
<name>A0A409VKH9_9AGAR</name>
<dbReference type="OrthoDB" id="3363286at2759"/>
<reference evidence="2 3" key="1">
    <citation type="journal article" date="2018" name="Evol. Lett.">
        <title>Horizontal gene cluster transfer increased hallucinogenic mushroom diversity.</title>
        <authorList>
            <person name="Reynolds H.T."/>
            <person name="Vijayakumar V."/>
            <person name="Gluck-Thaler E."/>
            <person name="Korotkin H.B."/>
            <person name="Matheny P.B."/>
            <person name="Slot J.C."/>
        </authorList>
    </citation>
    <scope>NUCLEOTIDE SEQUENCE [LARGE SCALE GENOMIC DNA]</scope>
    <source>
        <strain evidence="2 3">2629</strain>
    </source>
</reference>
<keyword evidence="3" id="KW-1185">Reference proteome</keyword>
<sequence>MRVTSPDGRQKATLAPDGILHSKYTGRKVGKGTYVFCWRKALEMLPTTAYKRISQHLVLPSSLADHVAHLLRLRVLQELELLTEQVEFAAKMRFRHTSVLRKLTCEEWRQLQLTKTIPYKKALAVLVSSPQQKNPDDDEKILPSMSPLPPQDQDNPLNAPPVCEMLPSKGPSHLPGSMLHHATPLYNAISAFPSLSQRAALHALLLRLLSAERTIQRRQNQRSISKFVASESAPPISNDAFLLSSTMDRDQHGDPTALAIALWRLHMYERSAWSNALP</sequence>
<protein>
    <submittedName>
        <fullName evidence="2">Uncharacterized protein</fullName>
    </submittedName>
</protein>
<dbReference type="EMBL" id="NHTK01006035">
    <property type="protein sequence ID" value="PPQ66765.1"/>
    <property type="molecule type" value="Genomic_DNA"/>
</dbReference>
<accession>A0A409VKH9</accession>
<evidence type="ECO:0000313" key="2">
    <source>
        <dbReference type="EMBL" id="PPQ66765.1"/>
    </source>
</evidence>
<evidence type="ECO:0000256" key="1">
    <source>
        <dbReference type="SAM" id="MobiDB-lite"/>
    </source>
</evidence>